<proteinExistence type="predicted"/>
<feature type="compositionally biased region" description="Basic and acidic residues" evidence="1">
    <location>
        <begin position="703"/>
        <end position="714"/>
    </location>
</feature>
<dbReference type="AlphaFoldDB" id="A0A8H4TFS8"/>
<feature type="compositionally biased region" description="Polar residues" evidence="1">
    <location>
        <begin position="41"/>
        <end position="52"/>
    </location>
</feature>
<reference evidence="2" key="2">
    <citation type="submission" date="2020-05" db="EMBL/GenBank/DDBJ databases">
        <authorList>
            <person name="Kim H.-S."/>
            <person name="Proctor R.H."/>
            <person name="Brown D.W."/>
        </authorList>
    </citation>
    <scope>NUCLEOTIDE SEQUENCE</scope>
    <source>
        <strain evidence="2">NRRL 20472</strain>
    </source>
</reference>
<feature type="region of interest" description="Disordered" evidence="1">
    <location>
        <begin position="690"/>
        <end position="722"/>
    </location>
</feature>
<evidence type="ECO:0008006" key="4">
    <source>
        <dbReference type="Google" id="ProtNLM"/>
    </source>
</evidence>
<evidence type="ECO:0000313" key="3">
    <source>
        <dbReference type="Proteomes" id="UP000622797"/>
    </source>
</evidence>
<evidence type="ECO:0000313" key="2">
    <source>
        <dbReference type="EMBL" id="KAF4957163.1"/>
    </source>
</evidence>
<dbReference type="Gene3D" id="3.40.395.10">
    <property type="entry name" value="Adenoviral Proteinase, Chain A"/>
    <property type="match status" value="1"/>
</dbReference>
<dbReference type="InterPro" id="IPR038765">
    <property type="entry name" value="Papain-like_cys_pep_sf"/>
</dbReference>
<feature type="region of interest" description="Disordered" evidence="1">
    <location>
        <begin position="267"/>
        <end position="288"/>
    </location>
</feature>
<evidence type="ECO:0000256" key="1">
    <source>
        <dbReference type="SAM" id="MobiDB-lite"/>
    </source>
</evidence>
<comment type="caution">
    <text evidence="2">The sequence shown here is derived from an EMBL/GenBank/DDBJ whole genome shotgun (WGS) entry which is preliminary data.</text>
</comment>
<gene>
    <name evidence="2" type="ORF">FSARC_11372</name>
</gene>
<feature type="region of interest" description="Disordered" evidence="1">
    <location>
        <begin position="25"/>
        <end position="52"/>
    </location>
</feature>
<dbReference type="EMBL" id="JABEXW010000734">
    <property type="protein sequence ID" value="KAF4957163.1"/>
    <property type="molecule type" value="Genomic_DNA"/>
</dbReference>
<sequence length="722" mass="80288">MSHISGQSTADPDLPVSMIRVSATQPKGDLTAPTVEPLTPCTGNHHSLQDTQSPERIATAACSVLRLLRLPLLLDNILRNIDGGEPLSQGLQSALSQRSIRERQLMRRFASDLCCACDNLLSEDPSLADEDIEMEHGQAHQQKQKAEAVVEDRAELEPSMETPTPVCLAPIADKNHGTLHKSCGKVTSSDAQAHAGHNAAVQSDLQETEKSGRQLSDTEVIEDMIGSDSEAFCTATFKPSRPVGKSMCSHLGNEDSSTLATKTVTRATSPKTTPSMEPMTPERTPSQPTFREATILTSPKDDCLLNQAIVDFIRHSYEQVRRLSLMDNSQETYKALFELLLTHATQIDREQEDKALWSDGLQWVSLLEAGYKERQKGTVAYALTAISFARWHASEVQLIDGATTKGAAQEPQLDKLIRELLDNPGKMTVLRLMEDQMALFLDIGKTDLSKFRRDLESEGLPLSSSLPPPRRGELDDLCTLVQEPIDGDRLLIVGTGLEFGIESIYKLGGTTWLNDEVILACLHLSDRLPFVRVGFSIPVHRQTEAHGLISRPFETAADQLADWHSRTEEESRLVCFFPILSHEEHFSLLEINERKGCIFHYDSQSKGEYRDIKKACEKEFPYYQFLEEPALQQNDGHNCGPLVIKHARSRMLNLPVMPRSAETYDACELRSEAVQILRTAWDGGALVAAPKPGKRKRGVRVKRQAERQAKRREGGTFIPSDE</sequence>
<feature type="compositionally biased region" description="Basic residues" evidence="1">
    <location>
        <begin position="692"/>
        <end position="702"/>
    </location>
</feature>
<keyword evidence="3" id="KW-1185">Reference proteome</keyword>
<dbReference type="Proteomes" id="UP000622797">
    <property type="component" value="Unassembled WGS sequence"/>
</dbReference>
<dbReference type="OrthoDB" id="5084510at2759"/>
<accession>A0A8H4TFS8</accession>
<dbReference type="SUPFAM" id="SSF54001">
    <property type="entry name" value="Cysteine proteinases"/>
    <property type="match status" value="1"/>
</dbReference>
<reference evidence="2" key="1">
    <citation type="journal article" date="2020" name="BMC Genomics">
        <title>Correction to: Identification and distribution of gene clusters required for synthesis of sphingolipid metabolism inhibitors in diverse species of the filamentous fungus Fusarium.</title>
        <authorList>
            <person name="Kim H.S."/>
            <person name="Lohmar J.M."/>
            <person name="Busman M."/>
            <person name="Brown D.W."/>
            <person name="Naumann T.A."/>
            <person name="Divon H.H."/>
            <person name="Lysoe E."/>
            <person name="Uhlig S."/>
            <person name="Proctor R.H."/>
        </authorList>
    </citation>
    <scope>NUCLEOTIDE SEQUENCE</scope>
    <source>
        <strain evidence="2">NRRL 20472</strain>
    </source>
</reference>
<name>A0A8H4TFS8_9HYPO</name>
<protein>
    <recommendedName>
        <fullName evidence="4">Ubiquitin-like protease family profile domain-containing protein</fullName>
    </recommendedName>
</protein>
<organism evidence="2 3">
    <name type="scientific">Fusarium sarcochroum</name>
    <dbReference type="NCBI Taxonomy" id="1208366"/>
    <lineage>
        <taxon>Eukaryota</taxon>
        <taxon>Fungi</taxon>
        <taxon>Dikarya</taxon>
        <taxon>Ascomycota</taxon>
        <taxon>Pezizomycotina</taxon>
        <taxon>Sordariomycetes</taxon>
        <taxon>Hypocreomycetidae</taxon>
        <taxon>Hypocreales</taxon>
        <taxon>Nectriaceae</taxon>
        <taxon>Fusarium</taxon>
        <taxon>Fusarium lateritium species complex</taxon>
    </lineage>
</organism>
<feature type="region of interest" description="Disordered" evidence="1">
    <location>
        <begin position="188"/>
        <end position="214"/>
    </location>
</feature>